<organism evidence="4 5">
    <name type="scientific">Qipengyuania nanhaisediminis</name>
    <dbReference type="NCBI Taxonomy" id="604088"/>
    <lineage>
        <taxon>Bacteria</taxon>
        <taxon>Pseudomonadati</taxon>
        <taxon>Pseudomonadota</taxon>
        <taxon>Alphaproteobacteria</taxon>
        <taxon>Sphingomonadales</taxon>
        <taxon>Erythrobacteraceae</taxon>
        <taxon>Qipengyuania</taxon>
    </lineage>
</organism>
<dbReference type="RefSeq" id="WP_090476357.1">
    <property type="nucleotide sequence ID" value="NZ_FOWZ01000001.1"/>
</dbReference>
<evidence type="ECO:0000313" key="4">
    <source>
        <dbReference type="EMBL" id="SFO83078.1"/>
    </source>
</evidence>
<dbReference type="SUPFAM" id="SSF51556">
    <property type="entry name" value="Metallo-dependent hydrolases"/>
    <property type="match status" value="1"/>
</dbReference>
<dbReference type="AlphaFoldDB" id="A0A1I5KDM1"/>
<dbReference type="GO" id="GO:0019748">
    <property type="term" value="P:secondary metabolic process"/>
    <property type="evidence" value="ECO:0007669"/>
    <property type="project" value="TreeGrafter"/>
</dbReference>
<dbReference type="Gene3D" id="3.20.20.140">
    <property type="entry name" value="Metal-dependent hydrolases"/>
    <property type="match status" value="1"/>
</dbReference>
<gene>
    <name evidence="4" type="ORF">SAMN04488060_0120</name>
</gene>
<dbReference type="GO" id="GO:0016787">
    <property type="term" value="F:hydrolase activity"/>
    <property type="evidence" value="ECO:0007669"/>
    <property type="project" value="InterPro"/>
</dbReference>
<evidence type="ECO:0000256" key="1">
    <source>
        <dbReference type="ARBA" id="ARBA00023239"/>
    </source>
</evidence>
<dbReference type="PANTHER" id="PTHR21240:SF28">
    <property type="entry name" value="ISO-OROTATE DECARBOXYLASE (EUROFUNG)"/>
    <property type="match status" value="1"/>
</dbReference>
<proteinExistence type="predicted"/>
<dbReference type="InterPro" id="IPR032466">
    <property type="entry name" value="Metal_Hydrolase"/>
</dbReference>
<dbReference type="Pfam" id="PF04909">
    <property type="entry name" value="Amidohydro_2"/>
    <property type="match status" value="1"/>
</dbReference>
<dbReference type="GO" id="GO:0005737">
    <property type="term" value="C:cytoplasm"/>
    <property type="evidence" value="ECO:0007669"/>
    <property type="project" value="TreeGrafter"/>
</dbReference>
<dbReference type="InterPro" id="IPR006680">
    <property type="entry name" value="Amidohydro-rel"/>
</dbReference>
<dbReference type="STRING" id="604088.SAMN04488060_0120"/>
<feature type="signal peptide" evidence="2">
    <location>
        <begin position="1"/>
        <end position="21"/>
    </location>
</feature>
<reference evidence="5" key="1">
    <citation type="submission" date="2016-10" db="EMBL/GenBank/DDBJ databases">
        <authorList>
            <person name="Varghese N."/>
            <person name="Submissions S."/>
        </authorList>
    </citation>
    <scope>NUCLEOTIDE SEQUENCE [LARGE SCALE GENOMIC DNA]</scope>
    <source>
        <strain evidence="5">CGMCC 1.7715</strain>
    </source>
</reference>
<sequence>MKRLLVSLPMLLALAPSSAFGREPIIDMHMHADATSDYPPNMYYCVPLMDLEPAIEHSSDIGQQYLKAWQAAECDDPIVPADSDEVLMRQTIERLEANNAIALLQGPPDRVKDWMKAAPGRFIPSIQFSVERDDHEDLGWLREALTNGGFVMLGEVTNQYRGIAPNDPRMNGVWALMEELDVPIGYHMGTGPPGASTIIPSYRVSAGNPILLEDVLSGHPSLRISIQHMATGFQDELKMMLWTYPQLYVELSGPITWSRNFHTDLKALVDAGLENRILFGVDALIWPELLDRSIEIIEGAEYLSEEQKRKILFENAVRFLKLDPEDTRAKATGVLPN</sequence>
<keyword evidence="5" id="KW-1185">Reference proteome</keyword>
<feature type="domain" description="Amidohydrolase-related" evidence="3">
    <location>
        <begin position="26"/>
        <end position="322"/>
    </location>
</feature>
<name>A0A1I5KDM1_9SPHN</name>
<evidence type="ECO:0000256" key="2">
    <source>
        <dbReference type="SAM" id="SignalP"/>
    </source>
</evidence>
<dbReference type="EMBL" id="FOWZ01000001">
    <property type="protein sequence ID" value="SFO83078.1"/>
    <property type="molecule type" value="Genomic_DNA"/>
</dbReference>
<dbReference type="Proteomes" id="UP000199331">
    <property type="component" value="Unassembled WGS sequence"/>
</dbReference>
<protein>
    <recommendedName>
        <fullName evidence="3">Amidohydrolase-related domain-containing protein</fullName>
    </recommendedName>
</protein>
<dbReference type="GO" id="GO:0016831">
    <property type="term" value="F:carboxy-lyase activity"/>
    <property type="evidence" value="ECO:0007669"/>
    <property type="project" value="InterPro"/>
</dbReference>
<dbReference type="InterPro" id="IPR032465">
    <property type="entry name" value="ACMSD"/>
</dbReference>
<dbReference type="OrthoDB" id="5450317at2"/>
<evidence type="ECO:0000259" key="3">
    <source>
        <dbReference type="Pfam" id="PF04909"/>
    </source>
</evidence>
<dbReference type="PANTHER" id="PTHR21240">
    <property type="entry name" value="2-AMINO-3-CARBOXYLMUCONATE-6-SEMIALDEHYDE DECARBOXYLASE"/>
    <property type="match status" value="1"/>
</dbReference>
<keyword evidence="1" id="KW-0456">Lyase</keyword>
<evidence type="ECO:0000313" key="5">
    <source>
        <dbReference type="Proteomes" id="UP000199331"/>
    </source>
</evidence>
<feature type="chain" id="PRO_5011476423" description="Amidohydrolase-related domain-containing protein" evidence="2">
    <location>
        <begin position="22"/>
        <end position="337"/>
    </location>
</feature>
<accession>A0A1I5KDM1</accession>
<keyword evidence="2" id="KW-0732">Signal</keyword>